<evidence type="ECO:0000313" key="1">
    <source>
        <dbReference type="EMBL" id="MDN0022445.1"/>
    </source>
</evidence>
<dbReference type="Proteomes" id="UP001168478">
    <property type="component" value="Unassembled WGS sequence"/>
</dbReference>
<dbReference type="EMBL" id="JAUEIF010000015">
    <property type="protein sequence ID" value="MDN0026297.1"/>
    <property type="molecule type" value="Genomic_DNA"/>
</dbReference>
<dbReference type="EMBL" id="JAUEIE010000004">
    <property type="protein sequence ID" value="MDN0022445.1"/>
    <property type="molecule type" value="Genomic_DNA"/>
</dbReference>
<dbReference type="RefSeq" id="WP_289824989.1">
    <property type="nucleotide sequence ID" value="NZ_JAUEIE010000004.1"/>
</dbReference>
<keyword evidence="3" id="KW-1185">Reference proteome</keyword>
<organism evidence="2 4">
    <name type="scientific">Leyella lascolaii</name>
    <dbReference type="NCBI Taxonomy" id="1776379"/>
    <lineage>
        <taxon>Bacteria</taxon>
        <taxon>Pseudomonadati</taxon>
        <taxon>Bacteroidota</taxon>
        <taxon>Bacteroidia</taxon>
        <taxon>Bacteroidales</taxon>
        <taxon>Prevotellaceae</taxon>
        <taxon>Leyella</taxon>
    </lineage>
</organism>
<evidence type="ECO:0000313" key="2">
    <source>
        <dbReference type="EMBL" id="MDN0026297.1"/>
    </source>
</evidence>
<dbReference type="AlphaFoldDB" id="A0AAW7JLI4"/>
<evidence type="ECO:0000313" key="4">
    <source>
        <dbReference type="Proteomes" id="UP001168478"/>
    </source>
</evidence>
<dbReference type="Proteomes" id="UP001167831">
    <property type="component" value="Unassembled WGS sequence"/>
</dbReference>
<reference evidence="2" key="2">
    <citation type="submission" date="2023-08" db="EMBL/GenBank/DDBJ databases">
        <title>Identification and characterization of horizontal gene transfer across gut microbiota members of farm animals based on homology search.</title>
        <authorList>
            <person name="Schwarzerova J."/>
            <person name="Nykrynova M."/>
            <person name="Jureckova K."/>
            <person name="Cejkova D."/>
            <person name="Rychlik I."/>
        </authorList>
    </citation>
    <scope>NUCLEOTIDE SEQUENCE</scope>
    <source>
        <strain evidence="2">ET15</strain>
        <strain evidence="1">ET37</strain>
    </source>
</reference>
<name>A0AAW7JLI4_9BACT</name>
<comment type="caution">
    <text evidence="2">The sequence shown here is derived from an EMBL/GenBank/DDBJ whole genome shotgun (WGS) entry which is preliminary data.</text>
</comment>
<sequence>MLELLHEAYDLYQVEVVNQGKLYQRYADDFVYSHEFHDAIDAWSKNEHQKNYRILDSLLTNRRDLVENYFNKSKISETELREMLTLFNTTLPSSNTFVARKKVREASDLNLCSCLDNDDLGILARCCNEAQIFSEVINASDLLSLLEGKMTMPLHSRNNRLVAFFFDQLSLYNLIIRNWQNVLARQRCIVSSTGKDTLTQKSLSSALYSIVDLEMSAQEKIIDEAVRPIGQKYQRKRNTDK</sequence>
<reference evidence="2" key="1">
    <citation type="submission" date="2023-06" db="EMBL/GenBank/DDBJ databases">
        <authorList>
            <person name="Zeman M."/>
            <person name="Kubasova T."/>
            <person name="Jahodarova E."/>
            <person name="Nykrynova M."/>
            <person name="Rychlik I."/>
        </authorList>
    </citation>
    <scope>NUCLEOTIDE SEQUENCE</scope>
    <source>
        <strain evidence="2">ET15</strain>
        <strain evidence="1">ET37</strain>
    </source>
</reference>
<protein>
    <submittedName>
        <fullName evidence="2">Uncharacterized protein</fullName>
    </submittedName>
</protein>
<accession>A0AAW7JLI4</accession>
<gene>
    <name evidence="1" type="ORF">QVN81_05325</name>
    <name evidence="2" type="ORF">QVN84_12335</name>
</gene>
<proteinExistence type="predicted"/>
<evidence type="ECO:0000313" key="3">
    <source>
        <dbReference type="Proteomes" id="UP001167831"/>
    </source>
</evidence>